<evidence type="ECO:0000313" key="3">
    <source>
        <dbReference type="Proteomes" id="UP000299102"/>
    </source>
</evidence>
<evidence type="ECO:0000256" key="1">
    <source>
        <dbReference type="SAM" id="MobiDB-lite"/>
    </source>
</evidence>
<sequence>MKFDTTARCRPDALPSYNDVSSRRTREPAARTPAGMRAARDGLRILRASKRRGLRAALAAGCHASGVTIPSHYRITITLQYYDL</sequence>
<dbReference type="EMBL" id="BGZK01001155">
    <property type="protein sequence ID" value="GBP72754.1"/>
    <property type="molecule type" value="Genomic_DNA"/>
</dbReference>
<dbReference type="Proteomes" id="UP000299102">
    <property type="component" value="Unassembled WGS sequence"/>
</dbReference>
<protein>
    <submittedName>
        <fullName evidence="2">Uncharacterized protein</fullName>
    </submittedName>
</protein>
<organism evidence="2 3">
    <name type="scientific">Eumeta variegata</name>
    <name type="common">Bagworm moth</name>
    <name type="synonym">Eumeta japonica</name>
    <dbReference type="NCBI Taxonomy" id="151549"/>
    <lineage>
        <taxon>Eukaryota</taxon>
        <taxon>Metazoa</taxon>
        <taxon>Ecdysozoa</taxon>
        <taxon>Arthropoda</taxon>
        <taxon>Hexapoda</taxon>
        <taxon>Insecta</taxon>
        <taxon>Pterygota</taxon>
        <taxon>Neoptera</taxon>
        <taxon>Endopterygota</taxon>
        <taxon>Lepidoptera</taxon>
        <taxon>Glossata</taxon>
        <taxon>Ditrysia</taxon>
        <taxon>Tineoidea</taxon>
        <taxon>Psychidae</taxon>
        <taxon>Oiketicinae</taxon>
        <taxon>Eumeta</taxon>
    </lineage>
</organism>
<reference evidence="2 3" key="1">
    <citation type="journal article" date="2019" name="Commun. Biol.">
        <title>The bagworm genome reveals a unique fibroin gene that provides high tensile strength.</title>
        <authorList>
            <person name="Kono N."/>
            <person name="Nakamura H."/>
            <person name="Ohtoshi R."/>
            <person name="Tomita M."/>
            <person name="Numata K."/>
            <person name="Arakawa K."/>
        </authorList>
    </citation>
    <scope>NUCLEOTIDE SEQUENCE [LARGE SCALE GENOMIC DNA]</scope>
</reference>
<accession>A0A4C1YCQ9</accession>
<dbReference type="AlphaFoldDB" id="A0A4C1YCQ9"/>
<gene>
    <name evidence="2" type="ORF">EVAR_75373_1</name>
</gene>
<name>A0A4C1YCQ9_EUMVA</name>
<comment type="caution">
    <text evidence="2">The sequence shown here is derived from an EMBL/GenBank/DDBJ whole genome shotgun (WGS) entry which is preliminary data.</text>
</comment>
<feature type="region of interest" description="Disordered" evidence="1">
    <location>
        <begin position="1"/>
        <end position="36"/>
    </location>
</feature>
<evidence type="ECO:0000313" key="2">
    <source>
        <dbReference type="EMBL" id="GBP72754.1"/>
    </source>
</evidence>
<feature type="compositionally biased region" description="Basic and acidic residues" evidence="1">
    <location>
        <begin position="1"/>
        <end position="11"/>
    </location>
</feature>
<keyword evidence="3" id="KW-1185">Reference proteome</keyword>
<proteinExistence type="predicted"/>